<dbReference type="PANTHER" id="PTHR46268">
    <property type="entry name" value="STRESS RESPONSE PROTEIN NHAX"/>
    <property type="match status" value="1"/>
</dbReference>
<sequence length="295" mass="32105">MTQTTILAAIGELPQDVAVLDRALEVSTASRADLHVVHVLDLPGSSAQLDDLTTLPGQAAFAARDKIQAALTELGADLSSTKLHIVLGSHALALLDLCHDLSPDLIVMRAHQKVKISEKLLGSTTDRVIAAGHTPVLVVKRPVKHRYGRAVLATNGTDNALDRSAFVSNLLPEVKLHVVQAVQIPPQLKEAMLRFGSRTKDLTKHRRKLIEEAEDHLRDVKAQSHGRGMTSRVLKGDPLSVLTRMCRDQDFDLIALGQGRSSLVSRAFIGSVSRRLLRDAVCDVLIWCPKHGTIN</sequence>
<evidence type="ECO:0000313" key="3">
    <source>
        <dbReference type="EMBL" id="TDT77978.1"/>
    </source>
</evidence>
<dbReference type="InterPro" id="IPR006015">
    <property type="entry name" value="Universal_stress_UspA"/>
</dbReference>
<dbReference type="RefSeq" id="WP_134013568.1">
    <property type="nucleotide sequence ID" value="NZ_SOBH01000001.1"/>
</dbReference>
<name>A0A4R7LPE2_9RHOB</name>
<proteinExistence type="inferred from homology"/>
<evidence type="ECO:0000256" key="1">
    <source>
        <dbReference type="ARBA" id="ARBA00008791"/>
    </source>
</evidence>
<feature type="domain" description="UspA" evidence="2">
    <location>
        <begin position="159"/>
        <end position="286"/>
    </location>
</feature>
<dbReference type="PANTHER" id="PTHR46268:SF6">
    <property type="entry name" value="UNIVERSAL STRESS PROTEIN UP12"/>
    <property type="match status" value="1"/>
</dbReference>
<dbReference type="PRINTS" id="PR01438">
    <property type="entry name" value="UNVRSLSTRESS"/>
</dbReference>
<dbReference type="AlphaFoldDB" id="A0A4R7LPE2"/>
<dbReference type="InterPro" id="IPR006016">
    <property type="entry name" value="UspA"/>
</dbReference>
<dbReference type="SUPFAM" id="SSF52402">
    <property type="entry name" value="Adenine nucleotide alpha hydrolases-like"/>
    <property type="match status" value="2"/>
</dbReference>
<reference evidence="3 4" key="1">
    <citation type="submission" date="2019-03" db="EMBL/GenBank/DDBJ databases">
        <title>Genomic Encyclopedia of Archaeal and Bacterial Type Strains, Phase II (KMG-II): from individual species to whole genera.</title>
        <authorList>
            <person name="Goeker M."/>
        </authorList>
    </citation>
    <scope>NUCLEOTIDE SEQUENCE [LARGE SCALE GENOMIC DNA]</scope>
    <source>
        <strain evidence="3 4">DSM 29467</strain>
    </source>
</reference>
<organism evidence="3 4">
    <name type="scientific">Litoreibacter halocynthiae</name>
    <dbReference type="NCBI Taxonomy" id="1242689"/>
    <lineage>
        <taxon>Bacteria</taxon>
        <taxon>Pseudomonadati</taxon>
        <taxon>Pseudomonadota</taxon>
        <taxon>Alphaproteobacteria</taxon>
        <taxon>Rhodobacterales</taxon>
        <taxon>Roseobacteraceae</taxon>
        <taxon>Litoreibacter</taxon>
    </lineage>
</organism>
<feature type="domain" description="UspA" evidence="2">
    <location>
        <begin position="5"/>
        <end position="140"/>
    </location>
</feature>
<dbReference type="InterPro" id="IPR014729">
    <property type="entry name" value="Rossmann-like_a/b/a_fold"/>
</dbReference>
<dbReference type="Proteomes" id="UP000294563">
    <property type="component" value="Unassembled WGS sequence"/>
</dbReference>
<dbReference type="Gene3D" id="3.40.50.620">
    <property type="entry name" value="HUPs"/>
    <property type="match status" value="2"/>
</dbReference>
<dbReference type="CDD" id="cd00293">
    <property type="entry name" value="USP-like"/>
    <property type="match status" value="2"/>
</dbReference>
<comment type="similarity">
    <text evidence="1">Belongs to the universal stress protein A family.</text>
</comment>
<accession>A0A4R7LPE2</accession>
<gene>
    <name evidence="3" type="ORF">BDE40_1279</name>
</gene>
<comment type="caution">
    <text evidence="3">The sequence shown here is derived from an EMBL/GenBank/DDBJ whole genome shotgun (WGS) entry which is preliminary data.</text>
</comment>
<dbReference type="EMBL" id="SOBH01000001">
    <property type="protein sequence ID" value="TDT77978.1"/>
    <property type="molecule type" value="Genomic_DNA"/>
</dbReference>
<evidence type="ECO:0000259" key="2">
    <source>
        <dbReference type="Pfam" id="PF00582"/>
    </source>
</evidence>
<dbReference type="Pfam" id="PF00582">
    <property type="entry name" value="Usp"/>
    <property type="match status" value="2"/>
</dbReference>
<evidence type="ECO:0000313" key="4">
    <source>
        <dbReference type="Proteomes" id="UP000294563"/>
    </source>
</evidence>
<keyword evidence="4" id="KW-1185">Reference proteome</keyword>
<dbReference type="OrthoDB" id="5564966at2"/>
<protein>
    <submittedName>
        <fullName evidence="3">Nucleotide-binding universal stress UspA family protein</fullName>
    </submittedName>
</protein>